<keyword evidence="8" id="KW-1185">Reference proteome</keyword>
<dbReference type="PANTHER" id="PTHR22550:SF5">
    <property type="entry name" value="LEUCINE ZIPPER PROTEIN 4"/>
    <property type="match status" value="1"/>
</dbReference>
<feature type="transmembrane region" description="Helical" evidence="5">
    <location>
        <begin position="314"/>
        <end position="332"/>
    </location>
</feature>
<reference evidence="7 8" key="1">
    <citation type="journal article" date="2011" name="J. Bacteriol.">
        <title>Genome sequence of Chthoniobacter flavus Ellin428, an aerobic heterotrophic soil bacterium.</title>
        <authorList>
            <person name="Kant R."/>
            <person name="van Passel M.W."/>
            <person name="Palva A."/>
            <person name="Lucas S."/>
            <person name="Lapidus A."/>
            <person name="Glavina Del Rio T."/>
            <person name="Dalin E."/>
            <person name="Tice H."/>
            <person name="Bruce D."/>
            <person name="Goodwin L."/>
            <person name="Pitluck S."/>
            <person name="Larimer F.W."/>
            <person name="Land M.L."/>
            <person name="Hauser L."/>
            <person name="Sangwan P."/>
            <person name="de Vos W.M."/>
            <person name="Janssen P.H."/>
            <person name="Smidt H."/>
        </authorList>
    </citation>
    <scope>NUCLEOTIDE SEQUENCE [LARGE SCALE GENOMIC DNA]</scope>
    <source>
        <strain evidence="7 8">Ellin428</strain>
    </source>
</reference>
<organism evidence="7 8">
    <name type="scientific">Chthoniobacter flavus Ellin428</name>
    <dbReference type="NCBI Taxonomy" id="497964"/>
    <lineage>
        <taxon>Bacteria</taxon>
        <taxon>Pseudomonadati</taxon>
        <taxon>Verrucomicrobiota</taxon>
        <taxon>Spartobacteria</taxon>
        <taxon>Chthoniobacterales</taxon>
        <taxon>Chthoniobacteraceae</taxon>
        <taxon>Chthoniobacter</taxon>
    </lineage>
</organism>
<protein>
    <submittedName>
        <fullName evidence="7">von Willebrand factor type A</fullName>
    </submittedName>
</protein>
<evidence type="ECO:0000313" key="7">
    <source>
        <dbReference type="EMBL" id="EDY18801.1"/>
    </source>
</evidence>
<evidence type="ECO:0000259" key="6">
    <source>
        <dbReference type="PROSITE" id="PS50234"/>
    </source>
</evidence>
<dbReference type="InParanoid" id="B4D3H1"/>
<dbReference type="InterPro" id="IPR036465">
    <property type="entry name" value="vWFA_dom_sf"/>
</dbReference>
<accession>B4D3H1</accession>
<evidence type="ECO:0000256" key="2">
    <source>
        <dbReference type="ARBA" id="ARBA00022692"/>
    </source>
</evidence>
<dbReference type="Proteomes" id="UP000005824">
    <property type="component" value="Unassembled WGS sequence"/>
</dbReference>
<sequence length="341" mass="37004">MNFLQDSPLTFAHPWLLLLLLVVPVVALFEGGRGAAPAVIYSSLLPIRALGKPRRSRIGGLLMSLLLLALAILIVALARPQLGRTFSQVQASGIDIMLALDVSGSMIAEDFTIGGERASRVDVVKQVTQKFIEARPNDRIGMIAFAARPYLVSPLTLDHGWLIQNLDRVKLGLVEDGTAIGSAIASCTTRLIERKDSKSRIVVLLTDGDNNAGKVSPLTAAEAASALGVKVYTIGAGTKGFAPMPVGRDVFGRKVYQNVKVDVDEDTLKKIADMTKAKFYRATDTKSLTQIYEEIDQLEKTKVEMKQFTQYRDLFPWFLGAGLGLLALQAILAQTVGNRLP</sequence>
<dbReference type="STRING" id="497964.CfE428DRAFT_3459"/>
<dbReference type="InterPro" id="IPR002035">
    <property type="entry name" value="VWF_A"/>
</dbReference>
<dbReference type="InterPro" id="IPR024163">
    <property type="entry name" value="Aerotolerance_reg_N"/>
</dbReference>
<evidence type="ECO:0000256" key="1">
    <source>
        <dbReference type="ARBA" id="ARBA00022475"/>
    </source>
</evidence>
<keyword evidence="2 5" id="KW-0812">Transmembrane</keyword>
<keyword evidence="1" id="KW-1003">Cell membrane</keyword>
<keyword evidence="3 5" id="KW-1133">Transmembrane helix</keyword>
<keyword evidence="4 5" id="KW-0472">Membrane</keyword>
<name>B4D3H1_9BACT</name>
<evidence type="ECO:0000256" key="3">
    <source>
        <dbReference type="ARBA" id="ARBA00022989"/>
    </source>
</evidence>
<dbReference type="SMART" id="SM00327">
    <property type="entry name" value="VWA"/>
    <property type="match status" value="1"/>
</dbReference>
<evidence type="ECO:0000256" key="5">
    <source>
        <dbReference type="SAM" id="Phobius"/>
    </source>
</evidence>
<dbReference type="RefSeq" id="WP_006980784.1">
    <property type="nucleotide sequence ID" value="NZ_ABVL01000010.1"/>
</dbReference>
<feature type="domain" description="VWFA" evidence="6">
    <location>
        <begin position="95"/>
        <end position="295"/>
    </location>
</feature>
<comment type="caution">
    <text evidence="7">The sequence shown here is derived from an EMBL/GenBank/DDBJ whole genome shotgun (WGS) entry which is preliminary data.</text>
</comment>
<dbReference type="Pfam" id="PF00092">
    <property type="entry name" value="VWA"/>
    <property type="match status" value="1"/>
</dbReference>
<dbReference type="eggNOG" id="COG2304">
    <property type="taxonomic scope" value="Bacteria"/>
</dbReference>
<dbReference type="Gene3D" id="3.40.50.410">
    <property type="entry name" value="von Willebrand factor, type A domain"/>
    <property type="match status" value="1"/>
</dbReference>
<dbReference type="InterPro" id="IPR050768">
    <property type="entry name" value="UPF0353/GerABKA_families"/>
</dbReference>
<evidence type="ECO:0000313" key="8">
    <source>
        <dbReference type="Proteomes" id="UP000005824"/>
    </source>
</evidence>
<dbReference type="PANTHER" id="PTHR22550">
    <property type="entry name" value="SPORE GERMINATION PROTEIN"/>
    <property type="match status" value="1"/>
</dbReference>
<dbReference type="PROSITE" id="PS50234">
    <property type="entry name" value="VWFA"/>
    <property type="match status" value="1"/>
</dbReference>
<feature type="transmembrane region" description="Helical" evidence="5">
    <location>
        <begin position="58"/>
        <end position="78"/>
    </location>
</feature>
<dbReference type="SUPFAM" id="SSF53300">
    <property type="entry name" value="vWA-like"/>
    <property type="match status" value="1"/>
</dbReference>
<dbReference type="Pfam" id="PF07584">
    <property type="entry name" value="BatA"/>
    <property type="match status" value="1"/>
</dbReference>
<dbReference type="AlphaFoldDB" id="B4D3H1"/>
<dbReference type="EMBL" id="ABVL01000010">
    <property type="protein sequence ID" value="EDY18801.1"/>
    <property type="molecule type" value="Genomic_DNA"/>
</dbReference>
<proteinExistence type="predicted"/>
<gene>
    <name evidence="7" type="ORF">CfE428DRAFT_3459</name>
</gene>
<evidence type="ECO:0000256" key="4">
    <source>
        <dbReference type="ARBA" id="ARBA00023136"/>
    </source>
</evidence>